<keyword evidence="4" id="KW-0804">Transcription</keyword>
<dbReference type="Gene3D" id="1.10.10.10">
    <property type="entry name" value="Winged helix-like DNA-binding domain superfamily/Winged helix DNA-binding domain"/>
    <property type="match status" value="1"/>
</dbReference>
<keyword evidence="3" id="KW-0238">DNA-binding</keyword>
<dbReference type="Pfam" id="PF00126">
    <property type="entry name" value="HTH_1"/>
    <property type="match status" value="1"/>
</dbReference>
<dbReference type="Gene3D" id="3.40.190.290">
    <property type="match status" value="1"/>
</dbReference>
<evidence type="ECO:0000313" key="6">
    <source>
        <dbReference type="EMBL" id="MCI2283986.1"/>
    </source>
</evidence>
<proteinExistence type="inferred from homology"/>
<feature type="domain" description="HTH lysR-type" evidence="5">
    <location>
        <begin position="15"/>
        <end position="72"/>
    </location>
</feature>
<evidence type="ECO:0000259" key="5">
    <source>
        <dbReference type="PROSITE" id="PS50931"/>
    </source>
</evidence>
<dbReference type="InterPro" id="IPR036390">
    <property type="entry name" value="WH_DNA-bd_sf"/>
</dbReference>
<evidence type="ECO:0000256" key="2">
    <source>
        <dbReference type="ARBA" id="ARBA00023015"/>
    </source>
</evidence>
<comment type="caution">
    <text evidence="6">The sequence shown here is derived from an EMBL/GenBank/DDBJ whole genome shotgun (WGS) entry which is preliminary data.</text>
</comment>
<dbReference type="PROSITE" id="PS50931">
    <property type="entry name" value="HTH_LYSR"/>
    <property type="match status" value="1"/>
</dbReference>
<reference evidence="6" key="1">
    <citation type="submission" date="2022-01" db="EMBL/GenBank/DDBJ databases">
        <title>Colwellia maritima, isolated from seawater.</title>
        <authorList>
            <person name="Kristyanto S."/>
            <person name="Jung J."/>
            <person name="Jeon C.O."/>
        </authorList>
    </citation>
    <scope>NUCLEOTIDE SEQUENCE</scope>
    <source>
        <strain evidence="6">MSW7</strain>
    </source>
</reference>
<dbReference type="InterPro" id="IPR000847">
    <property type="entry name" value="LysR_HTH_N"/>
</dbReference>
<dbReference type="PANTHER" id="PTHR30126">
    <property type="entry name" value="HTH-TYPE TRANSCRIPTIONAL REGULATOR"/>
    <property type="match status" value="1"/>
</dbReference>
<dbReference type="EMBL" id="JAKKSL010000002">
    <property type="protein sequence ID" value="MCI2283986.1"/>
    <property type="molecule type" value="Genomic_DNA"/>
</dbReference>
<gene>
    <name evidence="6" type="ORF">L3081_11940</name>
</gene>
<dbReference type="CDD" id="cd05466">
    <property type="entry name" value="PBP2_LTTR_substrate"/>
    <property type="match status" value="1"/>
</dbReference>
<dbReference type="InterPro" id="IPR036388">
    <property type="entry name" value="WH-like_DNA-bd_sf"/>
</dbReference>
<organism evidence="6 7">
    <name type="scientific">Colwellia maritima</name>
    <dbReference type="NCBI Taxonomy" id="2912588"/>
    <lineage>
        <taxon>Bacteria</taxon>
        <taxon>Pseudomonadati</taxon>
        <taxon>Pseudomonadota</taxon>
        <taxon>Gammaproteobacteria</taxon>
        <taxon>Alteromonadales</taxon>
        <taxon>Colwelliaceae</taxon>
        <taxon>Colwellia</taxon>
    </lineage>
</organism>
<dbReference type="RefSeq" id="WP_242286378.1">
    <property type="nucleotide sequence ID" value="NZ_JAKKSL010000002.1"/>
</dbReference>
<sequence length="309" mass="34686">MGKKKAALSRQLADIDLRLLNVFKAVVDFGGFSAAEIPLNLANSTISNYISDLEKRLNMHLCERGRAGFRLTEHGHIVYNATVDLLAALEQFRTTINQSHHRLLGFLHIAFAEHMLGVHGSCLVSALRAFTDIAPDVEVKISTMSSDEVTTAVQNKKVDVGVTVLSERFNELESISLFSEKMLVYCADGHPLYHQNKISPQDLQQYSFVESPRLMHGREPHPDMMLWKKTAKAHHQEARATLILSGAYLGILPKHMVANWGVKHKMKPLFDELYGYQNTFKAIRLKKGTNELITNAFFQCLKVAVGDKS</sequence>
<dbReference type="SUPFAM" id="SSF53850">
    <property type="entry name" value="Periplasmic binding protein-like II"/>
    <property type="match status" value="1"/>
</dbReference>
<evidence type="ECO:0000256" key="1">
    <source>
        <dbReference type="ARBA" id="ARBA00009437"/>
    </source>
</evidence>
<protein>
    <submittedName>
        <fullName evidence="6">LysR family transcriptional regulator</fullName>
    </submittedName>
</protein>
<comment type="similarity">
    <text evidence="1">Belongs to the LysR transcriptional regulatory family.</text>
</comment>
<name>A0ABS9X153_9GAMM</name>
<dbReference type="Proteomes" id="UP001139646">
    <property type="component" value="Unassembled WGS sequence"/>
</dbReference>
<dbReference type="Pfam" id="PF03466">
    <property type="entry name" value="LysR_substrate"/>
    <property type="match status" value="1"/>
</dbReference>
<keyword evidence="2" id="KW-0805">Transcription regulation</keyword>
<evidence type="ECO:0000256" key="3">
    <source>
        <dbReference type="ARBA" id="ARBA00023125"/>
    </source>
</evidence>
<dbReference type="SUPFAM" id="SSF46785">
    <property type="entry name" value="Winged helix' DNA-binding domain"/>
    <property type="match status" value="1"/>
</dbReference>
<dbReference type="PANTHER" id="PTHR30126:SF98">
    <property type="entry name" value="HTH-TYPE TRANSCRIPTIONAL ACTIVATOR BAUR"/>
    <property type="match status" value="1"/>
</dbReference>
<keyword evidence="7" id="KW-1185">Reference proteome</keyword>
<accession>A0ABS9X153</accession>
<dbReference type="InterPro" id="IPR005119">
    <property type="entry name" value="LysR_subst-bd"/>
</dbReference>
<evidence type="ECO:0000313" key="7">
    <source>
        <dbReference type="Proteomes" id="UP001139646"/>
    </source>
</evidence>
<evidence type="ECO:0000256" key="4">
    <source>
        <dbReference type="ARBA" id="ARBA00023163"/>
    </source>
</evidence>